<evidence type="ECO:0000256" key="2">
    <source>
        <dbReference type="ARBA" id="ARBA00023002"/>
    </source>
</evidence>
<evidence type="ECO:0000259" key="3">
    <source>
        <dbReference type="Pfam" id="PF01408"/>
    </source>
</evidence>
<dbReference type="Gene3D" id="3.40.50.620">
    <property type="entry name" value="HUPs"/>
    <property type="match status" value="1"/>
</dbReference>
<dbReference type="EMBL" id="JAOQKC010000017">
    <property type="protein sequence ID" value="MCU6697636.1"/>
    <property type="molecule type" value="Genomic_DNA"/>
</dbReference>
<reference evidence="5 6" key="1">
    <citation type="journal article" date="2021" name="ISME Commun">
        <title>Automated analysis of genomic sequences facilitates high-throughput and comprehensive description of bacteria.</title>
        <authorList>
            <person name="Hitch T.C.A."/>
        </authorList>
    </citation>
    <scope>NUCLEOTIDE SEQUENCE [LARGE SCALE GENOMIC DNA]</scope>
    <source>
        <strain evidence="5 6">Sanger_04</strain>
    </source>
</reference>
<dbReference type="Gene3D" id="3.40.50.720">
    <property type="entry name" value="NAD(P)-binding Rossmann-like Domain"/>
    <property type="match status" value="1"/>
</dbReference>
<comment type="similarity">
    <text evidence="1">Belongs to the Gfo/Idh/MocA family.</text>
</comment>
<dbReference type="Gene3D" id="3.30.360.10">
    <property type="entry name" value="Dihydrodipicolinate Reductase, domain 2"/>
    <property type="match status" value="1"/>
</dbReference>
<dbReference type="SUPFAM" id="SSF55347">
    <property type="entry name" value="Glyceraldehyde-3-phosphate dehydrogenase-like, C-terminal domain"/>
    <property type="match status" value="1"/>
</dbReference>
<accession>A0ABT2RZ75</accession>
<proteinExistence type="inferred from homology"/>
<name>A0ABT2RZ75_9FIRM</name>
<dbReference type="InterPro" id="IPR014729">
    <property type="entry name" value="Rossmann-like_a/b/a_fold"/>
</dbReference>
<dbReference type="SUPFAM" id="SSF51735">
    <property type="entry name" value="NAD(P)-binding Rossmann-fold domains"/>
    <property type="match status" value="1"/>
</dbReference>
<sequence length="433" mass="49178">MTKVITYGTYDLLHYGHIRLLERAKALGDYLIVGVTAEDFDKTRGKINVQQSLMERIEGVRATGLADEIIIEEYEGQKIDDIRRYHVDIFAIGSDWRGKFDYLNEYCKVVYLDRTEGVSSTKLRSEKHAIRLGLVGETSDLRKFRKESGYVNGAVISGVCGDEESEFQDLLEQSDAMYILSHPDVHARQIKAALEAGRHVLCESPIALSVQECEELFALAKEKKCVLMEAIKTAYSTAYYRLLLLAKSGRIGKVVSVDAACTRLEDEANVYPGQFNRSWGSLCDWGPTALLPVFQLLGTDYAEKQIITHYADEAKAYDAFSRVNFVYKDAMASIQVGKGIKSEGDLVVSGTEGYIYVPAPWWKTDYFEIRYENPANNKRYFYQLDGEGIRYEIVAFLKSIEDGRDNSYVDRHVSKAITGIMEDFYRKKDVREI</sequence>
<evidence type="ECO:0000259" key="4">
    <source>
        <dbReference type="Pfam" id="PF01467"/>
    </source>
</evidence>
<evidence type="ECO:0000256" key="1">
    <source>
        <dbReference type="ARBA" id="ARBA00010928"/>
    </source>
</evidence>
<evidence type="ECO:0000313" key="6">
    <source>
        <dbReference type="Proteomes" id="UP001652461"/>
    </source>
</evidence>
<dbReference type="RefSeq" id="WP_158364232.1">
    <property type="nucleotide sequence ID" value="NZ_JAOQKC010000017.1"/>
</dbReference>
<dbReference type="PANTHER" id="PTHR22604">
    <property type="entry name" value="OXIDOREDUCTASES"/>
    <property type="match status" value="1"/>
</dbReference>
<organism evidence="5 6">
    <name type="scientific">Laedolimicola ammoniilytica</name>
    <dbReference type="NCBI Taxonomy" id="2981771"/>
    <lineage>
        <taxon>Bacteria</taxon>
        <taxon>Bacillati</taxon>
        <taxon>Bacillota</taxon>
        <taxon>Clostridia</taxon>
        <taxon>Lachnospirales</taxon>
        <taxon>Lachnospiraceae</taxon>
        <taxon>Laedolimicola</taxon>
    </lineage>
</organism>
<dbReference type="InterPro" id="IPR004821">
    <property type="entry name" value="Cyt_trans-like"/>
</dbReference>
<gene>
    <name evidence="5" type="ORF">OCV63_12145</name>
</gene>
<dbReference type="InterPro" id="IPR050984">
    <property type="entry name" value="Gfo/Idh/MocA_domain"/>
</dbReference>
<protein>
    <submittedName>
        <fullName evidence="5">Gfo/Idh/MocA family oxidoreductase</fullName>
    </submittedName>
</protein>
<comment type="caution">
    <text evidence="5">The sequence shown here is derived from an EMBL/GenBank/DDBJ whole genome shotgun (WGS) entry which is preliminary data.</text>
</comment>
<dbReference type="NCBIfam" id="TIGR00125">
    <property type="entry name" value="cyt_tran_rel"/>
    <property type="match status" value="1"/>
</dbReference>
<dbReference type="PANTHER" id="PTHR22604:SF105">
    <property type="entry name" value="TRANS-1,2-DIHYDROBENZENE-1,2-DIOL DEHYDROGENASE"/>
    <property type="match status" value="1"/>
</dbReference>
<dbReference type="SUPFAM" id="SSF52374">
    <property type="entry name" value="Nucleotidylyl transferase"/>
    <property type="match status" value="1"/>
</dbReference>
<dbReference type="InterPro" id="IPR000683">
    <property type="entry name" value="Gfo/Idh/MocA-like_OxRdtase_N"/>
</dbReference>
<dbReference type="Pfam" id="PF01408">
    <property type="entry name" value="GFO_IDH_MocA"/>
    <property type="match status" value="1"/>
</dbReference>
<evidence type="ECO:0000313" key="5">
    <source>
        <dbReference type="EMBL" id="MCU6697636.1"/>
    </source>
</evidence>
<feature type="domain" description="Gfo/Idh/MocA-like oxidoreductase N-terminal" evidence="3">
    <location>
        <begin position="165"/>
        <end position="229"/>
    </location>
</feature>
<dbReference type="Pfam" id="PF01467">
    <property type="entry name" value="CTP_transf_like"/>
    <property type="match status" value="1"/>
</dbReference>
<feature type="domain" description="Cytidyltransferase-like" evidence="4">
    <location>
        <begin position="5"/>
        <end position="124"/>
    </location>
</feature>
<keyword evidence="6" id="KW-1185">Reference proteome</keyword>
<dbReference type="InterPro" id="IPR036291">
    <property type="entry name" value="NAD(P)-bd_dom_sf"/>
</dbReference>
<dbReference type="Proteomes" id="UP001652461">
    <property type="component" value="Unassembled WGS sequence"/>
</dbReference>
<keyword evidence="2" id="KW-0560">Oxidoreductase</keyword>